<evidence type="ECO:0000313" key="1">
    <source>
        <dbReference type="EMBL" id="AYV79593.1"/>
    </source>
</evidence>
<dbReference type="Gene3D" id="1.25.40.20">
    <property type="entry name" value="Ankyrin repeat-containing domain"/>
    <property type="match status" value="1"/>
</dbReference>
<dbReference type="InterPro" id="IPR002110">
    <property type="entry name" value="Ankyrin_rpt"/>
</dbReference>
<protein>
    <submittedName>
        <fullName evidence="1">Uncharacterized protein</fullName>
    </submittedName>
</protein>
<accession>A0A3G5A157</accession>
<organism evidence="1">
    <name type="scientific">Faunusvirus sp</name>
    <dbReference type="NCBI Taxonomy" id="2487766"/>
    <lineage>
        <taxon>Viruses</taxon>
        <taxon>Varidnaviria</taxon>
        <taxon>Bamfordvirae</taxon>
        <taxon>Nucleocytoviricota</taxon>
        <taxon>Megaviricetes</taxon>
        <taxon>Imitervirales</taxon>
        <taxon>Mimiviridae</taxon>
    </lineage>
</organism>
<dbReference type="Pfam" id="PF12796">
    <property type="entry name" value="Ank_2"/>
    <property type="match status" value="1"/>
</dbReference>
<gene>
    <name evidence="1" type="ORF">Faunusvirus25_11</name>
</gene>
<dbReference type="SUPFAM" id="SSF48403">
    <property type="entry name" value="Ankyrin repeat"/>
    <property type="match status" value="1"/>
</dbReference>
<name>A0A3G5A157_9VIRU</name>
<proteinExistence type="predicted"/>
<dbReference type="EMBL" id="MK072156">
    <property type="protein sequence ID" value="AYV79593.1"/>
    <property type="molecule type" value="Genomic_DNA"/>
</dbReference>
<reference evidence="1" key="1">
    <citation type="submission" date="2018-10" db="EMBL/GenBank/DDBJ databases">
        <title>Hidden diversity of soil giant viruses.</title>
        <authorList>
            <person name="Schulz F."/>
            <person name="Alteio L."/>
            <person name="Goudeau D."/>
            <person name="Ryan E.M."/>
            <person name="Malmstrom R.R."/>
            <person name="Blanchard J."/>
            <person name="Woyke T."/>
        </authorList>
    </citation>
    <scope>NUCLEOTIDE SEQUENCE</scope>
    <source>
        <strain evidence="1">FNV1</strain>
    </source>
</reference>
<dbReference type="InterPro" id="IPR036770">
    <property type="entry name" value="Ankyrin_rpt-contain_sf"/>
</dbReference>
<sequence>MQTMEAHRDKFIGLVKACDETGCLECIAKYDDFYNAIAANYSGINMLQLACLYRLEHVALTLIDRKCDMRHRDNYGSTALMYAICYGLTNVVADIINKSDVATRITLSGSSEMIYLSAYKDEKNIIKMINRGYYIYYKNDRNESLFTEAIVYKLKEVMQKLIDIDTCFAEEFNILYRNMAYMKDEFYHNIIKYCVDKRASYKYTIIATMNDATPTNALYQSFHTTYAVQLVDIICDFILLPI</sequence>